<organism evidence="1">
    <name type="scientific">Klebsiella pneumoniae</name>
    <dbReference type="NCBI Taxonomy" id="573"/>
    <lineage>
        <taxon>Bacteria</taxon>
        <taxon>Pseudomonadati</taxon>
        <taxon>Pseudomonadota</taxon>
        <taxon>Gammaproteobacteria</taxon>
        <taxon>Enterobacterales</taxon>
        <taxon>Enterobacteriaceae</taxon>
        <taxon>Klebsiella/Raoultella group</taxon>
        <taxon>Klebsiella</taxon>
        <taxon>Klebsiella pneumoniae complex</taxon>
    </lineage>
</organism>
<keyword evidence="1" id="KW-0614">Plasmid</keyword>
<sequence length="135" mass="15253">MRGIDRHAETKKGGVENPRLCSSSFSPYGRPVSCLITTIMRKLTCSICNISRIDPSVITLSFSLSGERYTPLMPLCFPSRRVSITSRYMQHPMSGGRPDGSTRFRPGESCRLHPMALHKRNSRCHYKVNDGLMLY</sequence>
<dbReference type="EMBL" id="MK079571">
    <property type="protein sequence ID" value="AYU65755.1"/>
    <property type="molecule type" value="Genomic_DNA"/>
</dbReference>
<geneLocation type="plasmid" evidence="1">
    <name>pHNBF16</name>
</geneLocation>
<accession>A0A3G4RJB1</accession>
<dbReference type="AlphaFoldDB" id="A0A3G4RJB1"/>
<reference evidence="1" key="1">
    <citation type="submission" date="2018-10" db="EMBL/GenBank/DDBJ databases">
        <title>Complete sequence of plasmid pHNBF16.</title>
        <authorList>
            <person name="Liu J.H."/>
            <person name="Huang X."/>
            <person name="Luo J."/>
        </authorList>
    </citation>
    <scope>NUCLEOTIDE SEQUENCE</scope>
    <source>
        <strain evidence="1">6BF16CTX</strain>
        <plasmid evidence="1">pHNBF16</plasmid>
    </source>
</reference>
<proteinExistence type="predicted"/>
<name>A0A3G4RJB1_KLEPN</name>
<protein>
    <submittedName>
        <fullName evidence="1">Uncharacterized protein</fullName>
    </submittedName>
</protein>
<evidence type="ECO:0000313" key="1">
    <source>
        <dbReference type="EMBL" id="AYU65755.1"/>
    </source>
</evidence>